<protein>
    <submittedName>
        <fullName evidence="1">Uncharacterized protein</fullName>
    </submittedName>
</protein>
<sequence length="200" mass="22451">MRRGRSKSPIAFVVVIVSVSCFFVLILTFFRLPDVSFSNGSRTSINFKKISKITENSDSIGKFGEMMIEMLPHDLSFTIFVPSETAFESDLRLRVSESLAGEKANDTYAILTRVLSFTVVPWKILSESVSYTEEITCDSLSGLKLQVSKDADDMLVVNRVRSSRVNLRKGEVVIHVMNGVIMEAEFEQSVRSDDSDEDED</sequence>
<organism evidence="1 2">
    <name type="scientific">Smallanthus sonchifolius</name>
    <dbReference type="NCBI Taxonomy" id="185202"/>
    <lineage>
        <taxon>Eukaryota</taxon>
        <taxon>Viridiplantae</taxon>
        <taxon>Streptophyta</taxon>
        <taxon>Embryophyta</taxon>
        <taxon>Tracheophyta</taxon>
        <taxon>Spermatophyta</taxon>
        <taxon>Magnoliopsida</taxon>
        <taxon>eudicotyledons</taxon>
        <taxon>Gunneridae</taxon>
        <taxon>Pentapetalae</taxon>
        <taxon>asterids</taxon>
        <taxon>campanulids</taxon>
        <taxon>Asterales</taxon>
        <taxon>Asteraceae</taxon>
        <taxon>Asteroideae</taxon>
        <taxon>Heliantheae alliance</taxon>
        <taxon>Millerieae</taxon>
        <taxon>Smallanthus</taxon>
    </lineage>
</organism>
<evidence type="ECO:0000313" key="1">
    <source>
        <dbReference type="EMBL" id="KAI3799985.1"/>
    </source>
</evidence>
<dbReference type="EMBL" id="CM042028">
    <property type="protein sequence ID" value="KAI3799985.1"/>
    <property type="molecule type" value="Genomic_DNA"/>
</dbReference>
<name>A0ACB9HXY9_9ASTR</name>
<proteinExistence type="predicted"/>
<reference evidence="1 2" key="2">
    <citation type="journal article" date="2022" name="Mol. Ecol. Resour.">
        <title>The genomes of chicory, endive, great burdock and yacon provide insights into Asteraceae paleo-polyploidization history and plant inulin production.</title>
        <authorList>
            <person name="Fan W."/>
            <person name="Wang S."/>
            <person name="Wang H."/>
            <person name="Wang A."/>
            <person name="Jiang F."/>
            <person name="Liu H."/>
            <person name="Zhao H."/>
            <person name="Xu D."/>
            <person name="Zhang Y."/>
        </authorList>
    </citation>
    <scope>NUCLEOTIDE SEQUENCE [LARGE SCALE GENOMIC DNA]</scope>
    <source>
        <strain evidence="2">cv. Yunnan</strain>
        <tissue evidence="1">Leaves</tissue>
    </source>
</reference>
<dbReference type="Proteomes" id="UP001056120">
    <property type="component" value="Linkage Group LG11"/>
</dbReference>
<gene>
    <name evidence="1" type="ORF">L1987_35291</name>
</gene>
<comment type="caution">
    <text evidence="1">The sequence shown here is derived from an EMBL/GenBank/DDBJ whole genome shotgun (WGS) entry which is preliminary data.</text>
</comment>
<reference evidence="2" key="1">
    <citation type="journal article" date="2022" name="Mol. Ecol. Resour.">
        <title>The genomes of chicory, endive, great burdock and yacon provide insights into Asteraceae palaeo-polyploidization history and plant inulin production.</title>
        <authorList>
            <person name="Fan W."/>
            <person name="Wang S."/>
            <person name="Wang H."/>
            <person name="Wang A."/>
            <person name="Jiang F."/>
            <person name="Liu H."/>
            <person name="Zhao H."/>
            <person name="Xu D."/>
            <person name="Zhang Y."/>
        </authorList>
    </citation>
    <scope>NUCLEOTIDE SEQUENCE [LARGE SCALE GENOMIC DNA]</scope>
    <source>
        <strain evidence="2">cv. Yunnan</strain>
    </source>
</reference>
<evidence type="ECO:0000313" key="2">
    <source>
        <dbReference type="Proteomes" id="UP001056120"/>
    </source>
</evidence>
<accession>A0ACB9HXY9</accession>
<keyword evidence="2" id="KW-1185">Reference proteome</keyword>